<protein>
    <submittedName>
        <fullName evidence="2">Uncharacterized protein</fullName>
    </submittedName>
</protein>
<dbReference type="AlphaFoldDB" id="A0A640KAY3"/>
<feature type="compositionally biased region" description="Acidic residues" evidence="1">
    <location>
        <begin position="373"/>
        <end position="384"/>
    </location>
</feature>
<evidence type="ECO:0000313" key="3">
    <source>
        <dbReference type="Proteomes" id="UP000419144"/>
    </source>
</evidence>
<comment type="caution">
    <text evidence="2">The sequence shown here is derived from an EMBL/GenBank/DDBJ whole genome shotgun (WGS) entry which is preliminary data.</text>
</comment>
<sequence>MASADASCHTFDLPVAAQDSLLSRRTSYSSRSLRSMMNSSKSSSGASRAIIARLNASHDLPSSVTRFLLLCSSSKSGAAKDLRRQLLVVRDNCVGLGNKMKGKELLSLGEGHVSRKVEATADFNSCLGVIFASSLMGMDGLVDFDKDTLFSLVKELKRAQESGDEKVFRAAIVTAVNRILLCTPLKPPRRNAAKEVTWRSTEGRQEHRQQEPKLKDECLDFLTVKDGAPVLLEGVWGRWLRYFEDGYARYVDKLVAEQHESLEAARDAAEADDKDEDEKAQHARDVLAAAAQTIPTVPFFTPWQDSWRAQTSAYAQFSCFLLAIFFVRTKDFSLNYLARVTKLVQYFTYQLEFKDGEPIEVMMSADAYKDSAQSDEEDEEDDDTTLSQQEEPLTGEHAHSLPMPEYDRAVTQRKFTITERSQAPELAPSEVQAHRAERSRSHSHKCFLTDVLPDDLRPSVETAQQEEAEARTRDSEEHSHLPVVRHSNKLDLGDSSLSSQDHRELRPNVDTQITP</sequence>
<name>A0A640KAY3_LEITA</name>
<evidence type="ECO:0000313" key="2">
    <source>
        <dbReference type="EMBL" id="GET86830.1"/>
    </source>
</evidence>
<feature type="region of interest" description="Disordered" evidence="1">
    <location>
        <begin position="192"/>
        <end position="211"/>
    </location>
</feature>
<dbReference type="OrthoDB" id="273735at2759"/>
<feature type="compositionally biased region" description="Basic and acidic residues" evidence="1">
    <location>
        <begin position="394"/>
        <end position="405"/>
    </location>
</feature>
<gene>
    <name evidence="2" type="ORF">LtaPh_1210100</name>
</gene>
<dbReference type="Proteomes" id="UP000419144">
    <property type="component" value="Unassembled WGS sequence"/>
</dbReference>
<accession>A0A640KAY3</accession>
<proteinExistence type="predicted"/>
<reference evidence="2" key="1">
    <citation type="submission" date="2019-11" db="EMBL/GenBank/DDBJ databases">
        <title>Leishmania tarentolae CDS.</title>
        <authorList>
            <person name="Goto Y."/>
            <person name="Yamagishi J."/>
        </authorList>
    </citation>
    <scope>NUCLEOTIDE SEQUENCE [LARGE SCALE GENOMIC DNA]</scope>
    <source>
        <strain evidence="2">Parrot Tar II</strain>
    </source>
</reference>
<feature type="region of interest" description="Disordered" evidence="1">
    <location>
        <begin position="368"/>
        <end position="405"/>
    </location>
</feature>
<keyword evidence="3" id="KW-1185">Reference proteome</keyword>
<feature type="compositionally biased region" description="Basic and acidic residues" evidence="1">
    <location>
        <begin position="468"/>
        <end position="480"/>
    </location>
</feature>
<evidence type="ECO:0000256" key="1">
    <source>
        <dbReference type="SAM" id="MobiDB-lite"/>
    </source>
</evidence>
<organism evidence="2 3">
    <name type="scientific">Leishmania tarentolae</name>
    <name type="common">Sauroleishmania tarentolae</name>
    <dbReference type="NCBI Taxonomy" id="5689"/>
    <lineage>
        <taxon>Eukaryota</taxon>
        <taxon>Discoba</taxon>
        <taxon>Euglenozoa</taxon>
        <taxon>Kinetoplastea</taxon>
        <taxon>Metakinetoplastina</taxon>
        <taxon>Trypanosomatida</taxon>
        <taxon>Trypanosomatidae</taxon>
        <taxon>Leishmaniinae</taxon>
        <taxon>Leishmania</taxon>
        <taxon>lizard Leishmania</taxon>
    </lineage>
</organism>
<dbReference type="VEuPathDB" id="TriTrypDB:LtaPh_1210100"/>
<dbReference type="EMBL" id="BLBS01000016">
    <property type="protein sequence ID" value="GET86830.1"/>
    <property type="molecule type" value="Genomic_DNA"/>
</dbReference>
<feature type="region of interest" description="Disordered" evidence="1">
    <location>
        <begin position="419"/>
        <end position="515"/>
    </location>
</feature>